<evidence type="ECO:0000313" key="6">
    <source>
        <dbReference type="Proteomes" id="UP000245396"/>
    </source>
</evidence>
<keyword evidence="6" id="KW-1185">Reference proteome</keyword>
<evidence type="ECO:0000313" key="5">
    <source>
        <dbReference type="EMBL" id="PWJ85840.1"/>
    </source>
</evidence>
<dbReference type="GO" id="GO:0015159">
    <property type="term" value="F:polysaccharide transmembrane transporter activity"/>
    <property type="evidence" value="ECO:0007669"/>
    <property type="project" value="InterPro"/>
</dbReference>
<feature type="domain" description="Soluble ligand binding" evidence="4">
    <location>
        <begin position="114"/>
        <end position="164"/>
    </location>
</feature>
<organism evidence="5 6">
    <name type="scientific">Pseudaminobacter salicylatoxidans</name>
    <dbReference type="NCBI Taxonomy" id="93369"/>
    <lineage>
        <taxon>Bacteria</taxon>
        <taxon>Pseudomonadati</taxon>
        <taxon>Pseudomonadota</taxon>
        <taxon>Alphaproteobacteria</taxon>
        <taxon>Hyphomicrobiales</taxon>
        <taxon>Phyllobacteriaceae</taxon>
        <taxon>Pseudaminobacter</taxon>
    </lineage>
</organism>
<dbReference type="InterPro" id="IPR003715">
    <property type="entry name" value="Poly_export_N"/>
</dbReference>
<dbReference type="PANTHER" id="PTHR33619">
    <property type="entry name" value="POLYSACCHARIDE EXPORT PROTEIN GFCE-RELATED"/>
    <property type="match status" value="1"/>
</dbReference>
<sequence>MRSPRPLVQALLAAVLLAGCSSYRPAPAAFHEVLNEPYRLGAGDRIRVTVFEQEGLTNVYSIDQSGYIAFPLIGPVPARGHTAQQIESTIAAKLRKGYLRSPDVSVEVDRYRPIFVMGEVGAAGQYSYVPGLTAQKAIAIAGGFTPRANQADIDVTRDINGKVMTGRVLTSDPLLPGDTVYVRERLF</sequence>
<dbReference type="RefSeq" id="WP_109611793.1">
    <property type="nucleotide sequence ID" value="NZ_QGGG01000002.1"/>
</dbReference>
<reference evidence="5 6" key="1">
    <citation type="submission" date="2018-05" db="EMBL/GenBank/DDBJ databases">
        <title>Genomic Encyclopedia of Type Strains, Phase IV (KMG-IV): sequencing the most valuable type-strain genomes for metagenomic binning, comparative biology and taxonomic classification.</title>
        <authorList>
            <person name="Goeker M."/>
        </authorList>
    </citation>
    <scope>NUCLEOTIDE SEQUENCE [LARGE SCALE GENOMIC DNA]</scope>
    <source>
        <strain evidence="5 6">DSM 6986</strain>
    </source>
</reference>
<dbReference type="OrthoDB" id="197007at2"/>
<keyword evidence="1 2" id="KW-0732">Signal</keyword>
<dbReference type="Proteomes" id="UP000245396">
    <property type="component" value="Unassembled WGS sequence"/>
</dbReference>
<dbReference type="InterPro" id="IPR049712">
    <property type="entry name" value="Poly_export"/>
</dbReference>
<dbReference type="Gene3D" id="3.30.1950.10">
    <property type="entry name" value="wza like domain"/>
    <property type="match status" value="1"/>
</dbReference>
<proteinExistence type="predicted"/>
<dbReference type="InterPro" id="IPR019554">
    <property type="entry name" value="Soluble_ligand-bd"/>
</dbReference>
<evidence type="ECO:0000256" key="2">
    <source>
        <dbReference type="SAM" id="SignalP"/>
    </source>
</evidence>
<dbReference type="Pfam" id="PF10531">
    <property type="entry name" value="SLBB"/>
    <property type="match status" value="1"/>
</dbReference>
<feature type="domain" description="Polysaccharide export protein N-terminal" evidence="3">
    <location>
        <begin position="35"/>
        <end position="108"/>
    </location>
</feature>
<evidence type="ECO:0000259" key="4">
    <source>
        <dbReference type="Pfam" id="PF10531"/>
    </source>
</evidence>
<evidence type="ECO:0000259" key="3">
    <source>
        <dbReference type="Pfam" id="PF02563"/>
    </source>
</evidence>
<dbReference type="STRING" id="1192868.GCA_000304395_03889"/>
<gene>
    <name evidence="5" type="ORF">C7441_102287</name>
</gene>
<dbReference type="Pfam" id="PF02563">
    <property type="entry name" value="Poly_export"/>
    <property type="match status" value="1"/>
</dbReference>
<accession>A0A316C846</accession>
<evidence type="ECO:0000256" key="1">
    <source>
        <dbReference type="ARBA" id="ARBA00022729"/>
    </source>
</evidence>
<comment type="caution">
    <text evidence="5">The sequence shown here is derived from an EMBL/GenBank/DDBJ whole genome shotgun (WGS) entry which is preliminary data.</text>
</comment>
<dbReference type="PROSITE" id="PS51257">
    <property type="entry name" value="PROKAR_LIPOPROTEIN"/>
    <property type="match status" value="1"/>
</dbReference>
<protein>
    <submittedName>
        <fullName evidence="5">Polysaccharide export outer membrane protein</fullName>
    </submittedName>
</protein>
<dbReference type="PANTHER" id="PTHR33619:SF3">
    <property type="entry name" value="POLYSACCHARIDE EXPORT PROTEIN GFCE-RELATED"/>
    <property type="match status" value="1"/>
</dbReference>
<name>A0A316C846_PSESE</name>
<feature type="chain" id="PRO_5016243876" evidence="2">
    <location>
        <begin position="29"/>
        <end position="187"/>
    </location>
</feature>
<dbReference type="EMBL" id="QGGG01000002">
    <property type="protein sequence ID" value="PWJ85840.1"/>
    <property type="molecule type" value="Genomic_DNA"/>
</dbReference>
<dbReference type="AlphaFoldDB" id="A0A316C846"/>
<feature type="signal peptide" evidence="2">
    <location>
        <begin position="1"/>
        <end position="28"/>
    </location>
</feature>